<evidence type="ECO:0000256" key="1">
    <source>
        <dbReference type="ARBA" id="ARBA00022630"/>
    </source>
</evidence>
<evidence type="ECO:0000313" key="5">
    <source>
        <dbReference type="EMBL" id="OEU98935.1"/>
    </source>
</evidence>
<dbReference type="AlphaFoldDB" id="A0A1E7K4U9"/>
<feature type="domain" description="FAD/NAD(P)-binding" evidence="4">
    <location>
        <begin position="12"/>
        <end position="294"/>
    </location>
</feature>
<keyword evidence="2" id="KW-0560">Oxidoreductase</keyword>
<comment type="caution">
    <text evidence="5">The sequence shown here is derived from an EMBL/GenBank/DDBJ whole genome shotgun (WGS) entry which is preliminary data.</text>
</comment>
<dbReference type="PANTHER" id="PTHR48105">
    <property type="entry name" value="THIOREDOXIN REDUCTASE 1-RELATED-RELATED"/>
    <property type="match status" value="1"/>
</dbReference>
<dbReference type="RefSeq" id="WP_069991901.1">
    <property type="nucleotide sequence ID" value="NZ_LJGV01000022.1"/>
</dbReference>
<keyword evidence="1" id="KW-0285">Flavoprotein</keyword>
<evidence type="ECO:0000259" key="4">
    <source>
        <dbReference type="Pfam" id="PF07992"/>
    </source>
</evidence>
<dbReference type="SUPFAM" id="SSF51905">
    <property type="entry name" value="FAD/NAD(P)-binding domain"/>
    <property type="match status" value="1"/>
</dbReference>
<dbReference type="PATRIC" id="fig|943816.4.peg.2479"/>
<dbReference type="InterPro" id="IPR036188">
    <property type="entry name" value="FAD/NAD-bd_sf"/>
</dbReference>
<dbReference type="PRINTS" id="PR00469">
    <property type="entry name" value="PNDRDTASEII"/>
</dbReference>
<comment type="catalytic activity">
    <reaction evidence="3">
        <text>[thioredoxin]-dithiol + NADP(+) = [thioredoxin]-disulfide + NADPH + H(+)</text>
        <dbReference type="Rhea" id="RHEA:20345"/>
        <dbReference type="Rhea" id="RHEA-COMP:10698"/>
        <dbReference type="Rhea" id="RHEA-COMP:10700"/>
        <dbReference type="ChEBI" id="CHEBI:15378"/>
        <dbReference type="ChEBI" id="CHEBI:29950"/>
        <dbReference type="ChEBI" id="CHEBI:50058"/>
        <dbReference type="ChEBI" id="CHEBI:57783"/>
        <dbReference type="ChEBI" id="CHEBI:58349"/>
        <dbReference type="EC" id="1.8.1.9"/>
    </reaction>
</comment>
<sequence>MDAATAAGSIRDAVVVGGGAAGLAAGIVLARARFATLIVDGGAPRNGPADRMHGYPTRDGMAPGEFVTTGQSEFGRYGGTLLRASVAGARRTADGTFELRLGDQRTVRARSVLVATGLTDELPDIPGLSERWASQVHHCPHCHGHEVRGRSLAVLGGPMAAVSVHLAALLRRYSPTVAFCVNGIEVAAAERQRLTAYGVRLVDGRVTRVGSPAGTREGDAVGIELDNGESLVCEAVFVAPRPAPHDAILAMLGAGRDPVSGLVAVDAQGATGVPGVWAAGNVVNPRAQVVTAAGAGSTAAVNMSAWLLERELSAAVRGEQPVPGGAL</sequence>
<dbReference type="Proteomes" id="UP000175829">
    <property type="component" value="Unassembled WGS sequence"/>
</dbReference>
<evidence type="ECO:0000256" key="3">
    <source>
        <dbReference type="ARBA" id="ARBA00048132"/>
    </source>
</evidence>
<proteinExistence type="predicted"/>
<dbReference type="Pfam" id="PF07992">
    <property type="entry name" value="Pyr_redox_2"/>
    <property type="match status" value="1"/>
</dbReference>
<dbReference type="InterPro" id="IPR050097">
    <property type="entry name" value="Ferredoxin-NADP_redctase_2"/>
</dbReference>
<dbReference type="EMBL" id="LJGV01000022">
    <property type="protein sequence ID" value="OEU98935.1"/>
    <property type="molecule type" value="Genomic_DNA"/>
</dbReference>
<gene>
    <name evidence="5" type="ORF">AN217_15145</name>
</gene>
<evidence type="ECO:0000256" key="2">
    <source>
        <dbReference type="ARBA" id="ARBA00023002"/>
    </source>
</evidence>
<evidence type="ECO:0000313" key="6">
    <source>
        <dbReference type="Proteomes" id="UP000175829"/>
    </source>
</evidence>
<organism evidence="5 6">
    <name type="scientific">Streptomyces qinglanensis</name>
    <dbReference type="NCBI Taxonomy" id="943816"/>
    <lineage>
        <taxon>Bacteria</taxon>
        <taxon>Bacillati</taxon>
        <taxon>Actinomycetota</taxon>
        <taxon>Actinomycetes</taxon>
        <taxon>Kitasatosporales</taxon>
        <taxon>Streptomycetaceae</taxon>
        <taxon>Streptomyces</taxon>
    </lineage>
</organism>
<dbReference type="PRINTS" id="PR00368">
    <property type="entry name" value="FADPNR"/>
</dbReference>
<accession>A0A1E7K4U9</accession>
<reference evidence="5 6" key="1">
    <citation type="journal article" date="2016" name="Front. Microbiol.">
        <title>Comparative Genomics Analysis of Streptomyces Species Reveals Their Adaptation to the Marine Environment and Their Diversity at the Genomic Level.</title>
        <authorList>
            <person name="Tian X."/>
            <person name="Zhang Z."/>
            <person name="Yang T."/>
            <person name="Chen M."/>
            <person name="Li J."/>
            <person name="Chen F."/>
            <person name="Yang J."/>
            <person name="Li W."/>
            <person name="Zhang B."/>
            <person name="Zhang Z."/>
            <person name="Wu J."/>
            <person name="Zhang C."/>
            <person name="Long L."/>
            <person name="Xiao J."/>
        </authorList>
    </citation>
    <scope>NUCLEOTIDE SEQUENCE [LARGE SCALE GENOMIC DNA]</scope>
    <source>
        <strain evidence="5 6">SCSIO M10379</strain>
    </source>
</reference>
<protein>
    <submittedName>
        <fullName evidence="5">Thioredoxin reductase</fullName>
    </submittedName>
</protein>
<dbReference type="InterPro" id="IPR023753">
    <property type="entry name" value="FAD/NAD-binding_dom"/>
</dbReference>
<name>A0A1E7K4U9_9ACTN</name>
<dbReference type="Gene3D" id="3.50.50.60">
    <property type="entry name" value="FAD/NAD(P)-binding domain"/>
    <property type="match status" value="2"/>
</dbReference>
<dbReference type="GO" id="GO:0004791">
    <property type="term" value="F:thioredoxin-disulfide reductase (NADPH) activity"/>
    <property type="evidence" value="ECO:0007669"/>
    <property type="project" value="UniProtKB-EC"/>
</dbReference>